<dbReference type="InterPro" id="IPR016161">
    <property type="entry name" value="Ald_DH/histidinol_DH"/>
</dbReference>
<dbReference type="Pfam" id="PF00171">
    <property type="entry name" value="Aldedh"/>
    <property type="match status" value="1"/>
</dbReference>
<dbReference type="SUPFAM" id="SSF53720">
    <property type="entry name" value="ALDH-like"/>
    <property type="match status" value="1"/>
</dbReference>
<dbReference type="InterPro" id="IPR050485">
    <property type="entry name" value="Proline_metab_enzyme"/>
</dbReference>
<dbReference type="GO" id="GO:0003842">
    <property type="term" value="F:L-glutamate gamma-semialdehyde dehydrogenase activity"/>
    <property type="evidence" value="ECO:0007669"/>
    <property type="project" value="TreeGrafter"/>
</dbReference>
<organism evidence="4 5">
    <name type="scientific">Salinarimonas soli</name>
    <dbReference type="NCBI Taxonomy" id="1638099"/>
    <lineage>
        <taxon>Bacteria</taxon>
        <taxon>Pseudomonadati</taxon>
        <taxon>Pseudomonadota</taxon>
        <taxon>Alphaproteobacteria</taxon>
        <taxon>Hyphomicrobiales</taxon>
        <taxon>Salinarimonadaceae</taxon>
        <taxon>Salinarimonas</taxon>
    </lineage>
</organism>
<dbReference type="EMBL" id="VUOA01000163">
    <property type="protein sequence ID" value="KAA2227065.1"/>
    <property type="molecule type" value="Genomic_DNA"/>
</dbReference>
<keyword evidence="1" id="KW-0560">Oxidoreductase</keyword>
<evidence type="ECO:0000256" key="1">
    <source>
        <dbReference type="ARBA" id="ARBA00023002"/>
    </source>
</evidence>
<evidence type="ECO:0000256" key="2">
    <source>
        <dbReference type="ARBA" id="ARBA00023027"/>
    </source>
</evidence>
<evidence type="ECO:0000313" key="5">
    <source>
        <dbReference type="Proteomes" id="UP000323142"/>
    </source>
</evidence>
<keyword evidence="5" id="KW-1185">Reference proteome</keyword>
<reference evidence="4 5" key="2">
    <citation type="submission" date="2019-09" db="EMBL/GenBank/DDBJ databases">
        <authorList>
            <person name="Jin C."/>
        </authorList>
    </citation>
    <scope>NUCLEOTIDE SEQUENCE [LARGE SCALE GENOMIC DNA]</scope>
    <source>
        <strain evidence="4 5">BN140002</strain>
    </source>
</reference>
<dbReference type="OrthoDB" id="5288459at2"/>
<gene>
    <name evidence="4" type="ORF">F0L46_25590</name>
</gene>
<dbReference type="GO" id="GO:0009898">
    <property type="term" value="C:cytoplasmic side of plasma membrane"/>
    <property type="evidence" value="ECO:0007669"/>
    <property type="project" value="TreeGrafter"/>
</dbReference>
<accession>A0A5B2UME6</accession>
<proteinExistence type="predicted"/>
<dbReference type="GO" id="GO:0010133">
    <property type="term" value="P:L-proline catabolic process to L-glutamate"/>
    <property type="evidence" value="ECO:0007669"/>
    <property type="project" value="TreeGrafter"/>
</dbReference>
<dbReference type="Proteomes" id="UP000323142">
    <property type="component" value="Unassembled WGS sequence"/>
</dbReference>
<sequence>GGCVILKPAPEVLRIAEVFVDIMREAGVTEDLLTLANADEEDAGKRLISHPDVESVILTGASETAKLFRGWKPKMVINAETSGKNAI</sequence>
<feature type="non-terminal residue" evidence="4">
    <location>
        <position position="1"/>
    </location>
</feature>
<dbReference type="PANTHER" id="PTHR42862:SF1">
    <property type="entry name" value="DELTA-1-PYRROLINE-5-CARBOXYLATE DEHYDROGENASE 2, ISOFORM A-RELATED"/>
    <property type="match status" value="1"/>
</dbReference>
<feature type="domain" description="Aldehyde dehydrogenase" evidence="3">
    <location>
        <begin position="1"/>
        <end position="86"/>
    </location>
</feature>
<comment type="caution">
    <text evidence="4">The sequence shown here is derived from an EMBL/GenBank/DDBJ whole genome shotgun (WGS) entry which is preliminary data.</text>
</comment>
<protein>
    <submittedName>
        <fullName evidence="4">Aldehyde dehydrogenase family protein</fullName>
    </submittedName>
</protein>
<feature type="non-terminal residue" evidence="4">
    <location>
        <position position="87"/>
    </location>
</feature>
<keyword evidence="2" id="KW-0520">NAD</keyword>
<evidence type="ECO:0000313" key="4">
    <source>
        <dbReference type="EMBL" id="KAA2227065.1"/>
    </source>
</evidence>
<reference evidence="4 5" key="1">
    <citation type="submission" date="2019-09" db="EMBL/GenBank/DDBJ databases">
        <title>Salinarimonas rosea gen. nov., sp. nov., a new member of the a-2 subgroup of the Proteobacteria.</title>
        <authorList>
            <person name="Liu J."/>
        </authorList>
    </citation>
    <scope>NUCLEOTIDE SEQUENCE [LARGE SCALE GENOMIC DNA]</scope>
    <source>
        <strain evidence="4 5">BN140002</strain>
    </source>
</reference>
<evidence type="ECO:0000259" key="3">
    <source>
        <dbReference type="Pfam" id="PF00171"/>
    </source>
</evidence>
<dbReference type="Gene3D" id="3.40.605.10">
    <property type="entry name" value="Aldehyde Dehydrogenase, Chain A, domain 1"/>
    <property type="match status" value="1"/>
</dbReference>
<dbReference type="AlphaFoldDB" id="A0A5B2UME6"/>
<dbReference type="PANTHER" id="PTHR42862">
    <property type="entry name" value="DELTA-1-PYRROLINE-5-CARBOXYLATE DEHYDROGENASE 1, ISOFORM A-RELATED"/>
    <property type="match status" value="1"/>
</dbReference>
<dbReference type="RefSeq" id="WP_149822412.1">
    <property type="nucleotide sequence ID" value="NZ_VUOA01000163.1"/>
</dbReference>
<dbReference type="InterPro" id="IPR015590">
    <property type="entry name" value="Aldehyde_DH_dom"/>
</dbReference>
<dbReference type="InterPro" id="IPR016162">
    <property type="entry name" value="Ald_DH_N"/>
</dbReference>
<name>A0A5B2UME6_9HYPH</name>